<proteinExistence type="predicted"/>
<feature type="compositionally biased region" description="Acidic residues" evidence="1">
    <location>
        <begin position="193"/>
        <end position="220"/>
    </location>
</feature>
<evidence type="ECO:0000313" key="3">
    <source>
        <dbReference type="WBParaSite" id="PSU_v2.g8683.t1"/>
    </source>
</evidence>
<name>A0A914Z9T6_9BILA</name>
<dbReference type="WBParaSite" id="PSU_v2.g8683.t1">
    <property type="protein sequence ID" value="PSU_v2.g8683.t1"/>
    <property type="gene ID" value="PSU_v2.g8683"/>
</dbReference>
<evidence type="ECO:0000256" key="1">
    <source>
        <dbReference type="SAM" id="MobiDB-lite"/>
    </source>
</evidence>
<evidence type="ECO:0000313" key="2">
    <source>
        <dbReference type="Proteomes" id="UP000887577"/>
    </source>
</evidence>
<feature type="region of interest" description="Disordered" evidence="1">
    <location>
        <begin position="193"/>
        <end position="224"/>
    </location>
</feature>
<protein>
    <submittedName>
        <fullName evidence="3">Uncharacterized protein</fullName>
    </submittedName>
</protein>
<keyword evidence="2" id="KW-1185">Reference proteome</keyword>
<organism evidence="2 3">
    <name type="scientific">Panagrolaimus superbus</name>
    <dbReference type="NCBI Taxonomy" id="310955"/>
    <lineage>
        <taxon>Eukaryota</taxon>
        <taxon>Metazoa</taxon>
        <taxon>Ecdysozoa</taxon>
        <taxon>Nematoda</taxon>
        <taxon>Chromadorea</taxon>
        <taxon>Rhabditida</taxon>
        <taxon>Tylenchina</taxon>
        <taxon>Panagrolaimomorpha</taxon>
        <taxon>Panagrolaimoidea</taxon>
        <taxon>Panagrolaimidae</taxon>
        <taxon>Panagrolaimus</taxon>
    </lineage>
</organism>
<dbReference type="AlphaFoldDB" id="A0A914Z9T6"/>
<reference evidence="3" key="1">
    <citation type="submission" date="2022-11" db="UniProtKB">
        <authorList>
            <consortium name="WormBaseParasite"/>
        </authorList>
    </citation>
    <scope>IDENTIFICATION</scope>
</reference>
<dbReference type="Proteomes" id="UP000887577">
    <property type="component" value="Unplaced"/>
</dbReference>
<sequence length="807" mass="92701">MRPVQNAPLNEQMLHLANVVQDVLTALDTQNQQLQQALGFAVATATQQGVDLTKGHIFRPDQVRSEEKVEIKYFDKPEKEQIDIVKKLRACPNFSEQVLTEKFFKRLYKEVFVEIFGKAHIGKYTVAKNPQDSKGYTPIPTSLRASIASKYDAIISLLSNGHYDLPTANKLIAELSLGNEVQQHQECDPDMDFEMENEEDDNTEGVEIEDDLEESEDSTDENEHLEDFVPGEQKMIFLHDICTSYASESSVKQRIKSDNARFGSSNLVQFKDVEQFKNNVRAKYQSGQILLCHVCEEVIPHDTSICANCNTKNRATKEYRPTGIATSSIIPQLRDILKRTAHLLVQPHEFERGELGQFPKSQIKHVDEKTVILKLLCNTDGVSPKQNFRGSFWPLYFQIGQLPAHVRGLFVNTAIGGILTCSSKPPTKAWDLMFEHVLKLLHELKSVVKPNRVGYKSLWPITGPVVLRESHNIREDMINRKNGFDGLVPVMKIANPLSIRIDALHVLDEGLLPRILDKYLKKSKEQMRELSRVYLSSKCPAFYDPKPRSLLEYGSFNGGDKRLLFFIFLPILLIDEIEANSSKSAIFLVFWYCIRIIASKKLNTALIAHLKRFIPKIADMFKSSFPEEFEQLKSHIFFIHILLEIEHFGSPYDFTASTFESNNRKLKVYIDVNDTRSLPQTILEKFLFRREIELQIRAKLNDENCTAQFKSVFQKKYSSRRYSVKPSPADSRHMSDNSILLVQFANEMSFCRVQRVTPQSTYIVKKFVGQNIMDSAFEKINDPVLKIMLDENEKIATFWIYCISSWW</sequence>
<accession>A0A914Z9T6</accession>